<dbReference type="AlphaFoldDB" id="A0A0F2M437"/>
<dbReference type="GeneID" id="27672445"/>
<protein>
    <submittedName>
        <fullName evidence="1">Uncharacterized protein</fullName>
    </submittedName>
</protein>
<reference evidence="1 2" key="1">
    <citation type="journal article" date="2014" name="BMC Genomics">
        <title>Comparative genomics of the major fungal agents of human and animal Sporotrichosis: Sporothrix schenckii and Sporothrix brasiliensis.</title>
        <authorList>
            <person name="Teixeira M.M."/>
            <person name="de Almeida L.G."/>
            <person name="Kubitschek-Barreira P."/>
            <person name="Alves F.L."/>
            <person name="Kioshima E.S."/>
            <person name="Abadio A.K."/>
            <person name="Fernandes L."/>
            <person name="Derengowski L.S."/>
            <person name="Ferreira K.S."/>
            <person name="Souza R.C."/>
            <person name="Ruiz J.C."/>
            <person name="de Andrade N.C."/>
            <person name="Paes H.C."/>
            <person name="Nicola A.M."/>
            <person name="Albuquerque P."/>
            <person name="Gerber A.L."/>
            <person name="Martins V.P."/>
            <person name="Peconick L.D."/>
            <person name="Neto A.V."/>
            <person name="Chaucanez C.B."/>
            <person name="Silva P.A."/>
            <person name="Cunha O.L."/>
            <person name="de Oliveira F.F."/>
            <person name="dos Santos T.C."/>
            <person name="Barros A.L."/>
            <person name="Soares M.A."/>
            <person name="de Oliveira L.M."/>
            <person name="Marini M.M."/>
            <person name="Villalobos-Duno H."/>
            <person name="Cunha M.M."/>
            <person name="de Hoog S."/>
            <person name="da Silveira J.F."/>
            <person name="Henrissat B."/>
            <person name="Nino-Vega G.A."/>
            <person name="Cisalpino P.S."/>
            <person name="Mora-Montes H.M."/>
            <person name="Almeida S.R."/>
            <person name="Stajich J.E."/>
            <person name="Lopes-Bezerra L.M."/>
            <person name="Vasconcelos A.T."/>
            <person name="Felipe M.S."/>
        </authorList>
    </citation>
    <scope>NUCLEOTIDE SEQUENCE [LARGE SCALE GENOMIC DNA]</scope>
    <source>
        <strain evidence="1 2">1099-18</strain>
    </source>
</reference>
<organism evidence="1 2">
    <name type="scientific">Sporothrix schenckii 1099-18</name>
    <dbReference type="NCBI Taxonomy" id="1397361"/>
    <lineage>
        <taxon>Eukaryota</taxon>
        <taxon>Fungi</taxon>
        <taxon>Dikarya</taxon>
        <taxon>Ascomycota</taxon>
        <taxon>Pezizomycotina</taxon>
        <taxon>Sordariomycetes</taxon>
        <taxon>Sordariomycetidae</taxon>
        <taxon>Ophiostomatales</taxon>
        <taxon>Ophiostomataceae</taxon>
        <taxon>Sporothrix</taxon>
    </lineage>
</organism>
<evidence type="ECO:0000313" key="1">
    <source>
        <dbReference type="EMBL" id="KJR84453.1"/>
    </source>
</evidence>
<comment type="caution">
    <text evidence="1">The sequence shown here is derived from an EMBL/GenBank/DDBJ whole genome shotgun (WGS) entry which is preliminary data.</text>
</comment>
<accession>A0A0F2M437</accession>
<evidence type="ECO:0000313" key="2">
    <source>
        <dbReference type="Proteomes" id="UP000033710"/>
    </source>
</evidence>
<proteinExistence type="predicted"/>
<dbReference type="EMBL" id="AXCR01000007">
    <property type="protein sequence ID" value="KJR84453.1"/>
    <property type="molecule type" value="Genomic_DNA"/>
</dbReference>
<dbReference type="VEuPathDB" id="FungiDB:SPSK_10937"/>
<dbReference type="RefSeq" id="XP_016587129.1">
    <property type="nucleotide sequence ID" value="XM_016737168.1"/>
</dbReference>
<reference evidence="1 2" key="2">
    <citation type="journal article" date="2015" name="Eukaryot. Cell">
        <title>Asexual propagation of a virulent clone complex in a human and feline outbreak of sporotrichosis.</title>
        <authorList>
            <person name="Teixeira Mde M."/>
            <person name="Rodrigues A.M."/>
            <person name="Tsui C.K."/>
            <person name="de Almeida L.G."/>
            <person name="Van Diepeningen A.D."/>
            <person name="van den Ende B.G."/>
            <person name="Fernandes G.F."/>
            <person name="Kano R."/>
            <person name="Hamelin R.C."/>
            <person name="Lopes-Bezerra L.M."/>
            <person name="Vasconcelos A.T."/>
            <person name="de Hoog S."/>
            <person name="de Camargo Z.P."/>
            <person name="Felipe M.S."/>
        </authorList>
    </citation>
    <scope>NUCLEOTIDE SEQUENCE [LARGE SCALE GENOMIC DNA]</scope>
    <source>
        <strain evidence="1 2">1099-18</strain>
    </source>
</reference>
<name>A0A0F2M437_SPOSC</name>
<dbReference type="KEGG" id="ssck:SPSK_10937"/>
<dbReference type="Proteomes" id="UP000033710">
    <property type="component" value="Unassembled WGS sequence"/>
</dbReference>
<sequence length="80" mass="8850">MGSVIDTTLLALVVDLRKLELVVWVKYSSYWKAPENRLEEGATKRNQAGRSAILMLLKAKDPLLAGRGCPGLEEARENVP</sequence>
<gene>
    <name evidence="1" type="ORF">SPSK_10937</name>
</gene>